<gene>
    <name evidence="1" type="ORF">JO379_000790</name>
</gene>
<keyword evidence="2" id="KW-1185">Reference proteome</keyword>
<name>A0ABS4XXR7_9ACTN</name>
<dbReference type="RefSeq" id="WP_165451648.1">
    <property type="nucleotide sequence ID" value="NZ_JAGIOH010000001.1"/>
</dbReference>
<organism evidence="1 2">
    <name type="scientific">Streptomyces syringium</name>
    <dbReference type="NCBI Taxonomy" id="76729"/>
    <lineage>
        <taxon>Bacteria</taxon>
        <taxon>Bacillati</taxon>
        <taxon>Actinomycetota</taxon>
        <taxon>Actinomycetes</taxon>
        <taxon>Kitasatosporales</taxon>
        <taxon>Streptomycetaceae</taxon>
        <taxon>Streptomyces</taxon>
    </lineage>
</organism>
<sequence>MNESLNSPDNKVDDGIGQEELLGFEEIENPEADVVSMGDASYTKMLGRIWS</sequence>
<dbReference type="Proteomes" id="UP001519291">
    <property type="component" value="Unassembled WGS sequence"/>
</dbReference>
<evidence type="ECO:0000313" key="1">
    <source>
        <dbReference type="EMBL" id="MBP2401321.1"/>
    </source>
</evidence>
<evidence type="ECO:0000313" key="2">
    <source>
        <dbReference type="Proteomes" id="UP001519291"/>
    </source>
</evidence>
<dbReference type="GeneID" id="91567663"/>
<dbReference type="EMBL" id="JAGIOH010000001">
    <property type="protein sequence ID" value="MBP2401321.1"/>
    <property type="molecule type" value="Genomic_DNA"/>
</dbReference>
<proteinExistence type="predicted"/>
<reference evidence="1 2" key="1">
    <citation type="submission" date="2021-03" db="EMBL/GenBank/DDBJ databases">
        <title>Sequencing the genomes of 1000 actinobacteria strains.</title>
        <authorList>
            <person name="Klenk H.-P."/>
        </authorList>
    </citation>
    <scope>NUCLEOTIDE SEQUENCE [LARGE SCALE GENOMIC DNA]</scope>
    <source>
        <strain evidence="1 2">DSM 41480</strain>
    </source>
</reference>
<accession>A0ABS4XXR7</accession>
<comment type="caution">
    <text evidence="1">The sequence shown here is derived from an EMBL/GenBank/DDBJ whole genome shotgun (WGS) entry which is preliminary data.</text>
</comment>
<protein>
    <submittedName>
        <fullName evidence="1">Uncharacterized protein</fullName>
    </submittedName>
</protein>